<evidence type="ECO:0000313" key="2">
    <source>
        <dbReference type="Proteomes" id="UP000471052"/>
    </source>
</evidence>
<evidence type="ECO:0000313" key="1">
    <source>
        <dbReference type="EMBL" id="MST53322.1"/>
    </source>
</evidence>
<dbReference type="RefSeq" id="WP_002587828.1">
    <property type="nucleotide sequence ID" value="NZ_VUNP01000007.1"/>
</dbReference>
<name>A0A6N7X4Z0_STRAY</name>
<proteinExistence type="predicted"/>
<accession>A0A6N7X4Z0</accession>
<reference evidence="1 2" key="1">
    <citation type="submission" date="2019-08" db="EMBL/GenBank/DDBJ databases">
        <title>In-depth cultivation of the pig gut microbiome towards novel bacterial diversity and tailored functional studies.</title>
        <authorList>
            <person name="Wylensek D."/>
            <person name="Hitch T.C.A."/>
            <person name="Clavel T."/>
        </authorList>
    </citation>
    <scope>NUCLEOTIDE SEQUENCE [LARGE SCALE GENOMIC DNA]</scope>
    <source>
        <strain evidence="1 2">BL-178-WT-3A</strain>
    </source>
</reference>
<dbReference type="EMBL" id="VUNP01000007">
    <property type="protein sequence ID" value="MST53322.1"/>
    <property type="molecule type" value="Genomic_DNA"/>
</dbReference>
<organism evidence="1 2">
    <name type="scientific">Streptococcus alactolyticus</name>
    <dbReference type="NCBI Taxonomy" id="29389"/>
    <lineage>
        <taxon>Bacteria</taxon>
        <taxon>Bacillati</taxon>
        <taxon>Bacillota</taxon>
        <taxon>Bacilli</taxon>
        <taxon>Lactobacillales</taxon>
        <taxon>Streptococcaceae</taxon>
        <taxon>Streptococcus</taxon>
    </lineage>
</organism>
<dbReference type="OrthoDB" id="3194722at2"/>
<gene>
    <name evidence="1" type="ORF">FYJ82_02555</name>
</gene>
<sequence length="503" mass="55268">MVGFEEGYKFFVDNSSAIVGAEMSGSYVGTVDEEIKKLINDLNSLEGFKTSSKMLKGDVAEFWHSGTFNIKAALDGSDHRAFVDRSHDFASTDISTNFGDRYGLKFYSDGQASAKAQAVSIFQRFKEYQSSGGKDGLEKFLQDRGFDNADSILNDPIYSGQIRVIPREQLEEATKWLSRMIQTESARRPEQVYRYQETLDLLTDRLKDNEGVESIPLSKKEAEELATLAKQGKINADDLGLTTEELIKFDNIMQQAFKAGMTAATISLMLKVAPEIYKAISYLIKNGEIDGERFKKIGFAAVSGGAEGFIRGTVSSALTTCCKAGLLGETLKSVDPTIIGTVTVLTMNVVKNAYSVAVGKKTRQQLTGELVRDMYVSAFSLVGGGISQAFIEVPILGYLIGSFVGSIIGSFTYSIGQKAVIAFCVDSGFTMFGLVEQDYTLPKEVLEQIGIETFDYETFEAESFEPDTFEFDTFNAETFEPDTLGITFLRRGVIGVSKVGYIE</sequence>
<dbReference type="AlphaFoldDB" id="A0A6N7X4Z0"/>
<dbReference type="Proteomes" id="UP000471052">
    <property type="component" value="Unassembled WGS sequence"/>
</dbReference>
<protein>
    <submittedName>
        <fullName evidence="1">Uncharacterized protein</fullName>
    </submittedName>
</protein>
<comment type="caution">
    <text evidence="1">The sequence shown here is derived from an EMBL/GenBank/DDBJ whole genome shotgun (WGS) entry which is preliminary data.</text>
</comment>